<evidence type="ECO:0000313" key="2">
    <source>
        <dbReference type="EMBL" id="MBS1257691.1"/>
    </source>
</evidence>
<name>A0A941W2B0_9BACT</name>
<dbReference type="PANTHER" id="PTHR43312:SF1">
    <property type="entry name" value="NADP-DEPENDENT OXIDOREDUCTASE DOMAIN-CONTAINING PROTEIN"/>
    <property type="match status" value="1"/>
</dbReference>
<evidence type="ECO:0000313" key="3">
    <source>
        <dbReference type="Proteomes" id="UP000722750"/>
    </source>
</evidence>
<dbReference type="InterPro" id="IPR020471">
    <property type="entry name" value="AKR"/>
</dbReference>
<gene>
    <name evidence="2" type="ORF">MAG551_00736</name>
</gene>
<proteinExistence type="predicted"/>
<dbReference type="PANTHER" id="PTHR43312">
    <property type="entry name" value="D-THREO-ALDOSE 1-DEHYDROGENASE"/>
    <property type="match status" value="1"/>
</dbReference>
<dbReference type="InterPro" id="IPR053135">
    <property type="entry name" value="AKR2_Oxidoreductase"/>
</dbReference>
<dbReference type="InterPro" id="IPR023210">
    <property type="entry name" value="NADP_OxRdtase_dom"/>
</dbReference>
<dbReference type="SUPFAM" id="SSF51430">
    <property type="entry name" value="NAD(P)-linked oxidoreductase"/>
    <property type="match status" value="1"/>
</dbReference>
<evidence type="ECO:0000259" key="1">
    <source>
        <dbReference type="Pfam" id="PF00248"/>
    </source>
</evidence>
<dbReference type="InterPro" id="IPR036812">
    <property type="entry name" value="NAD(P)_OxRdtase_dom_sf"/>
</dbReference>
<dbReference type="AlphaFoldDB" id="A0A941W2B0"/>
<dbReference type="Gene3D" id="3.20.20.100">
    <property type="entry name" value="NADP-dependent oxidoreductase domain"/>
    <property type="match status" value="1"/>
</dbReference>
<protein>
    <recommendedName>
        <fullName evidence="1">NADP-dependent oxidoreductase domain-containing protein</fullName>
    </recommendedName>
</protein>
<dbReference type="Pfam" id="PF00248">
    <property type="entry name" value="Aldo_ket_red"/>
    <property type="match status" value="1"/>
</dbReference>
<accession>A0A941W2B0</accession>
<sequence length="307" mass="34281">MKRVELGKTGIEVSRLGIGTGTGLPSGHCAQALMDKKELARLLLYALDRGINLWDTAFQYNTYPHIKEALRQVSRKDVVLTTKFSAANEKETIRDFNITLKDLNTDYIDVCLLHGVRTDTELQMRSGAFNAMVKLKKEGKVRAVGLSSHGLGALKSILEMPEIDLVWARVNYSGLNMDTGCLGMYDQMASVYWLKKCYKLLPEGVKSLIRPKANTQPIPEDAHKEVTDTLKHIYSQSKGIVGMKVLAEGMLREDAEKAIKYVNSLPFVDSFIIGMLNKKEIDENCSIVNTGILSKERNMSMLNPHNA</sequence>
<feature type="domain" description="NADP-dependent oxidoreductase" evidence="1">
    <location>
        <begin position="18"/>
        <end position="296"/>
    </location>
</feature>
<reference evidence="2" key="1">
    <citation type="journal article" date="2021" name="ISME J.">
        <title>Fine-scale metabolic discontinuity in a stratified prokaryote microbiome of a Red Sea deep halocline.</title>
        <authorList>
            <person name="Michoud G."/>
            <person name="Ngugi D.K."/>
            <person name="Barozzi A."/>
            <person name="Merlino G."/>
            <person name="Calleja M.L."/>
            <person name="Delgado-Huertas A."/>
            <person name="Moran X.A.G."/>
            <person name="Daffonchio D."/>
        </authorList>
    </citation>
    <scope>NUCLEOTIDE SEQUENCE</scope>
    <source>
        <strain evidence="2">SuakinDeep_MAG55_1</strain>
    </source>
</reference>
<comment type="caution">
    <text evidence="2">The sequence shown here is derived from an EMBL/GenBank/DDBJ whole genome shotgun (WGS) entry which is preliminary data.</text>
</comment>
<dbReference type="EMBL" id="JAANXD010000033">
    <property type="protein sequence ID" value="MBS1257691.1"/>
    <property type="molecule type" value="Genomic_DNA"/>
</dbReference>
<organism evidence="2 3">
    <name type="scientific">Candidatus Scalindua arabica</name>
    <dbReference type="NCBI Taxonomy" id="1127984"/>
    <lineage>
        <taxon>Bacteria</taxon>
        <taxon>Pseudomonadati</taxon>
        <taxon>Planctomycetota</taxon>
        <taxon>Candidatus Brocadiia</taxon>
        <taxon>Candidatus Brocadiales</taxon>
        <taxon>Candidatus Scalinduaceae</taxon>
        <taxon>Candidatus Scalindua</taxon>
    </lineage>
</organism>
<dbReference type="CDD" id="cd19100">
    <property type="entry name" value="AKR_unchar"/>
    <property type="match status" value="1"/>
</dbReference>
<dbReference type="GO" id="GO:0016491">
    <property type="term" value="F:oxidoreductase activity"/>
    <property type="evidence" value="ECO:0007669"/>
    <property type="project" value="InterPro"/>
</dbReference>
<dbReference type="Proteomes" id="UP000722750">
    <property type="component" value="Unassembled WGS sequence"/>
</dbReference>
<dbReference type="PRINTS" id="PR00069">
    <property type="entry name" value="ALDKETRDTASE"/>
</dbReference>